<evidence type="ECO:0000256" key="6">
    <source>
        <dbReference type="ARBA" id="ARBA00022737"/>
    </source>
</evidence>
<gene>
    <name evidence="13" type="ORF">RIMI_LOCUS16321764</name>
</gene>
<protein>
    <submittedName>
        <fullName evidence="13">Uncharacterized protein</fullName>
    </submittedName>
</protein>
<dbReference type="Pfam" id="PF07474">
    <property type="entry name" value="G2F"/>
    <property type="match status" value="1"/>
</dbReference>
<dbReference type="Gene3D" id="2.40.155.10">
    <property type="entry name" value="Green fluorescent protein"/>
    <property type="match status" value="1"/>
</dbReference>
<evidence type="ECO:0000256" key="7">
    <source>
        <dbReference type="ARBA" id="ARBA00022837"/>
    </source>
</evidence>
<dbReference type="InterPro" id="IPR024731">
    <property type="entry name" value="NELL2-like_EGF"/>
</dbReference>
<dbReference type="CDD" id="cd00054">
    <property type="entry name" value="EGF_CA"/>
    <property type="match status" value="1"/>
</dbReference>
<keyword evidence="14" id="KW-1185">Reference proteome</keyword>
<evidence type="ECO:0000256" key="1">
    <source>
        <dbReference type="ARBA" id="ARBA00004498"/>
    </source>
</evidence>
<keyword evidence="3" id="KW-0272">Extracellular matrix</keyword>
<accession>A0ABN9M751</accession>
<dbReference type="InterPro" id="IPR009030">
    <property type="entry name" value="Growth_fac_rcpt_cys_sf"/>
</dbReference>
<dbReference type="PANTHER" id="PTHR24039:SF28">
    <property type="entry name" value="EGF-LIKE DOMAIN-CONTAINING PROTEIN"/>
    <property type="match status" value="1"/>
</dbReference>
<sequence>MPVNFDGIDLHAYIVVNDGRAYTAISQVPEPASWSLTPLTAIGGLFGWLFALEKPGFQNGFSITEVVHITQVADGFDSDNYIHLRTTIKGQIPFIAESSRVQIDPYYEIYQYSGAVVTSTAHREYTVTSANNEVQRLSYRLRQNITYQDCNHSQRFPPNAQKLAVDRMFALYNKDEKVLRFAITSHIGSVQDSSQEPAQGSPCYDGTHLCDTRAQCRPSSGQNYTCVCASGYYGDGRDCTDVNECESGVANCGRNTQCLNLPGSYKCECQPGYEFSADGQNCVPSFDTLDHQLLLTMLCSIGLKDTDLSRFSSYLSDRSFTPTFLESTSDCLTAVSNIMSSLYLKLNLSKTELLVFSPSVNLPLPDIAISVCGSTITPK</sequence>
<proteinExistence type="predicted"/>
<evidence type="ECO:0000256" key="2">
    <source>
        <dbReference type="ARBA" id="ARBA00022525"/>
    </source>
</evidence>
<keyword evidence="9" id="KW-0325">Glycoprotein</keyword>
<dbReference type="InterPro" id="IPR006605">
    <property type="entry name" value="G2_nidogen/fibulin_G2F"/>
</dbReference>
<dbReference type="Proteomes" id="UP001176940">
    <property type="component" value="Unassembled WGS sequence"/>
</dbReference>
<evidence type="ECO:0000256" key="5">
    <source>
        <dbReference type="ARBA" id="ARBA00022729"/>
    </source>
</evidence>
<keyword evidence="8" id="KW-1015">Disulfide bond</keyword>
<dbReference type="PROSITE" id="PS01186">
    <property type="entry name" value="EGF_2"/>
    <property type="match status" value="2"/>
</dbReference>
<dbReference type="PROSITE" id="PS50993">
    <property type="entry name" value="NIDOGEN_G2"/>
    <property type="match status" value="1"/>
</dbReference>
<dbReference type="Pfam" id="PF12947">
    <property type="entry name" value="EGF_3"/>
    <property type="match status" value="1"/>
</dbReference>
<dbReference type="SMART" id="SM00181">
    <property type="entry name" value="EGF"/>
    <property type="match status" value="2"/>
</dbReference>
<dbReference type="SMART" id="SM00682">
    <property type="entry name" value="G2F"/>
    <property type="match status" value="1"/>
</dbReference>
<comment type="caution">
    <text evidence="13">The sequence shown here is derived from an EMBL/GenBank/DDBJ whole genome shotgun (WGS) entry which is preliminary data.</text>
</comment>
<dbReference type="PROSITE" id="PS00010">
    <property type="entry name" value="ASX_HYDROXYL"/>
    <property type="match status" value="1"/>
</dbReference>
<feature type="domain" description="EGF-like" evidence="11">
    <location>
        <begin position="199"/>
        <end position="240"/>
    </location>
</feature>
<feature type="domain" description="EGF-like" evidence="11">
    <location>
        <begin position="241"/>
        <end position="283"/>
    </location>
</feature>
<dbReference type="Pfam" id="PF07645">
    <property type="entry name" value="EGF_CA"/>
    <property type="match status" value="1"/>
</dbReference>
<comment type="caution">
    <text evidence="10">Lacks conserved residue(s) required for the propagation of feature annotation.</text>
</comment>
<dbReference type="Gene3D" id="2.10.25.10">
    <property type="entry name" value="Laminin"/>
    <property type="match status" value="2"/>
</dbReference>
<evidence type="ECO:0000256" key="4">
    <source>
        <dbReference type="ARBA" id="ARBA00022536"/>
    </source>
</evidence>
<keyword evidence="7" id="KW-0106">Calcium</keyword>
<dbReference type="SUPFAM" id="SSF57184">
    <property type="entry name" value="Growth factor receptor domain"/>
    <property type="match status" value="1"/>
</dbReference>
<evidence type="ECO:0000313" key="14">
    <source>
        <dbReference type="Proteomes" id="UP001176940"/>
    </source>
</evidence>
<feature type="domain" description="Nidogen G2 beta-barrel" evidence="12">
    <location>
        <begin position="1"/>
        <end position="197"/>
    </location>
</feature>
<keyword evidence="6" id="KW-0677">Repeat</keyword>
<evidence type="ECO:0000259" key="12">
    <source>
        <dbReference type="PROSITE" id="PS50993"/>
    </source>
</evidence>
<dbReference type="PROSITE" id="PS01187">
    <property type="entry name" value="EGF_CA"/>
    <property type="match status" value="1"/>
</dbReference>
<reference evidence="13" key="1">
    <citation type="submission" date="2023-07" db="EMBL/GenBank/DDBJ databases">
        <authorList>
            <person name="Stuckert A."/>
        </authorList>
    </citation>
    <scope>NUCLEOTIDE SEQUENCE</scope>
</reference>
<dbReference type="SMART" id="SM00179">
    <property type="entry name" value="EGF_CA"/>
    <property type="match status" value="1"/>
</dbReference>
<organism evidence="13 14">
    <name type="scientific">Ranitomeya imitator</name>
    <name type="common">mimic poison frog</name>
    <dbReference type="NCBI Taxonomy" id="111125"/>
    <lineage>
        <taxon>Eukaryota</taxon>
        <taxon>Metazoa</taxon>
        <taxon>Chordata</taxon>
        <taxon>Craniata</taxon>
        <taxon>Vertebrata</taxon>
        <taxon>Euteleostomi</taxon>
        <taxon>Amphibia</taxon>
        <taxon>Batrachia</taxon>
        <taxon>Anura</taxon>
        <taxon>Neobatrachia</taxon>
        <taxon>Hyloidea</taxon>
        <taxon>Dendrobatidae</taxon>
        <taxon>Dendrobatinae</taxon>
        <taxon>Ranitomeya</taxon>
    </lineage>
</organism>
<keyword evidence="5" id="KW-0732">Signal</keyword>
<dbReference type="InterPro" id="IPR001881">
    <property type="entry name" value="EGF-like_Ca-bd_dom"/>
</dbReference>
<evidence type="ECO:0000256" key="10">
    <source>
        <dbReference type="PROSITE-ProRule" id="PRU00076"/>
    </source>
</evidence>
<dbReference type="InterPro" id="IPR018097">
    <property type="entry name" value="EGF_Ca-bd_CS"/>
</dbReference>
<dbReference type="CDD" id="cd00255">
    <property type="entry name" value="nidG2"/>
    <property type="match status" value="1"/>
</dbReference>
<evidence type="ECO:0000256" key="8">
    <source>
        <dbReference type="ARBA" id="ARBA00023157"/>
    </source>
</evidence>
<dbReference type="InterPro" id="IPR000742">
    <property type="entry name" value="EGF"/>
</dbReference>
<evidence type="ECO:0000256" key="9">
    <source>
        <dbReference type="ARBA" id="ARBA00023180"/>
    </source>
</evidence>
<dbReference type="SUPFAM" id="SSF54511">
    <property type="entry name" value="GFP-like"/>
    <property type="match status" value="1"/>
</dbReference>
<dbReference type="EMBL" id="CAUEEQ010045349">
    <property type="protein sequence ID" value="CAJ0958373.1"/>
    <property type="molecule type" value="Genomic_DNA"/>
</dbReference>
<keyword evidence="4 10" id="KW-0245">EGF-like domain</keyword>
<keyword evidence="2" id="KW-0964">Secreted</keyword>
<name>A0ABN9M751_9NEOB</name>
<dbReference type="InterPro" id="IPR009017">
    <property type="entry name" value="GFP"/>
</dbReference>
<dbReference type="PANTHER" id="PTHR24039">
    <property type="entry name" value="FIBRILLIN-RELATED"/>
    <property type="match status" value="1"/>
</dbReference>
<comment type="subcellular location">
    <subcellularLocation>
        <location evidence="1">Secreted</location>
        <location evidence="1">Extracellular space</location>
        <location evidence="1">Extracellular matrix</location>
    </subcellularLocation>
</comment>
<evidence type="ECO:0000259" key="11">
    <source>
        <dbReference type="PROSITE" id="PS50026"/>
    </source>
</evidence>
<dbReference type="InterPro" id="IPR000152">
    <property type="entry name" value="EGF-type_Asp/Asn_hydroxyl_site"/>
</dbReference>
<dbReference type="InterPro" id="IPR049883">
    <property type="entry name" value="NOTCH1_EGF-like"/>
</dbReference>
<evidence type="ECO:0000256" key="3">
    <source>
        <dbReference type="ARBA" id="ARBA00022530"/>
    </source>
</evidence>
<evidence type="ECO:0000313" key="13">
    <source>
        <dbReference type="EMBL" id="CAJ0958373.1"/>
    </source>
</evidence>
<dbReference type="PROSITE" id="PS50026">
    <property type="entry name" value="EGF_3"/>
    <property type="match status" value="2"/>
</dbReference>